<name>A0A5N6ZA58_9EURO</name>
<reference evidence="3" key="1">
    <citation type="submission" date="2019-04" db="EMBL/GenBank/DDBJ databases">
        <title>Friends and foes A comparative genomics studyof 23 Aspergillus species from section Flavi.</title>
        <authorList>
            <consortium name="DOE Joint Genome Institute"/>
            <person name="Kjaerbolling I."/>
            <person name="Vesth T."/>
            <person name="Frisvad J.C."/>
            <person name="Nybo J.L."/>
            <person name="Theobald S."/>
            <person name="Kildgaard S."/>
            <person name="Isbrandt T."/>
            <person name="Kuo A."/>
            <person name="Sato A."/>
            <person name="Lyhne E.K."/>
            <person name="Kogle M.E."/>
            <person name="Wiebenga A."/>
            <person name="Kun R.S."/>
            <person name="Lubbers R.J."/>
            <person name="Makela M.R."/>
            <person name="Barry K."/>
            <person name="Chovatia M."/>
            <person name="Clum A."/>
            <person name="Daum C."/>
            <person name="Haridas S."/>
            <person name="He G."/>
            <person name="LaButti K."/>
            <person name="Lipzen A."/>
            <person name="Mondo S."/>
            <person name="Riley R."/>
            <person name="Salamov A."/>
            <person name="Simmons B.A."/>
            <person name="Magnuson J.K."/>
            <person name="Henrissat B."/>
            <person name="Mortensen U.H."/>
            <person name="Larsen T.O."/>
            <person name="Devries R.P."/>
            <person name="Grigoriev I.V."/>
            <person name="Machida M."/>
            <person name="Baker S.E."/>
            <person name="Andersen M.R."/>
        </authorList>
    </citation>
    <scope>NUCLEOTIDE SEQUENCE [LARGE SCALE GENOMIC DNA]</scope>
    <source>
        <strain evidence="3">CBS 553.77</strain>
    </source>
</reference>
<proteinExistence type="predicted"/>
<evidence type="ECO:0000313" key="3">
    <source>
        <dbReference type="Proteomes" id="UP000327118"/>
    </source>
</evidence>
<dbReference type="EMBL" id="ML739070">
    <property type="protein sequence ID" value="KAE8354551.1"/>
    <property type="molecule type" value="Genomic_DNA"/>
</dbReference>
<organism evidence="2 3">
    <name type="scientific">Aspergillus coremiiformis</name>
    <dbReference type="NCBI Taxonomy" id="138285"/>
    <lineage>
        <taxon>Eukaryota</taxon>
        <taxon>Fungi</taxon>
        <taxon>Dikarya</taxon>
        <taxon>Ascomycota</taxon>
        <taxon>Pezizomycotina</taxon>
        <taxon>Eurotiomycetes</taxon>
        <taxon>Eurotiomycetidae</taxon>
        <taxon>Eurotiales</taxon>
        <taxon>Aspergillaceae</taxon>
        <taxon>Aspergillus</taxon>
        <taxon>Aspergillus subgen. Circumdati</taxon>
    </lineage>
</organism>
<protein>
    <submittedName>
        <fullName evidence="2">Uncharacterized protein</fullName>
    </submittedName>
</protein>
<sequence>MSASSGPVHLNSACLVLGTPSQLDPESQPQGLSQDDCKAAEKQVLQLDADGGSVVLEPQGPQSQLLGDHLSPSDTSGRQRTFSALGLGHADLVNLTGPTDDTRRRVSPEFVHEVIDNGQVTYVEGKDVRCPVNGNFLGAAAAKLEIGARTPGKCFSFLHLLDVV</sequence>
<feature type="region of interest" description="Disordered" evidence="1">
    <location>
        <begin position="56"/>
        <end position="78"/>
    </location>
</feature>
<dbReference type="AlphaFoldDB" id="A0A5N6ZA58"/>
<evidence type="ECO:0000256" key="1">
    <source>
        <dbReference type="SAM" id="MobiDB-lite"/>
    </source>
</evidence>
<accession>A0A5N6ZA58</accession>
<keyword evidence="3" id="KW-1185">Reference proteome</keyword>
<dbReference type="Proteomes" id="UP000327118">
    <property type="component" value="Unassembled WGS sequence"/>
</dbReference>
<dbReference type="OrthoDB" id="3454835at2759"/>
<evidence type="ECO:0000313" key="2">
    <source>
        <dbReference type="EMBL" id="KAE8354551.1"/>
    </source>
</evidence>
<gene>
    <name evidence="2" type="ORF">BDV28DRAFT_147008</name>
</gene>